<sequence length="138" mass="15018">MASTNTLFLLFSSVTLAALLSSAPMVESRLLVSNNPSSSLMVRLKLEGEASNCWDSLWQLQACSGEIVTFFMNGETYLGHGCCQAIRVIGHDCWPNIVASLGFTNEETDVLEGYCEEALLRSPPPPPKSMADPEHILP</sequence>
<evidence type="ECO:0000256" key="9">
    <source>
        <dbReference type="SAM" id="SignalP"/>
    </source>
</evidence>
<keyword evidence="12" id="KW-1185">Reference proteome</keyword>
<evidence type="ECO:0000313" key="12">
    <source>
        <dbReference type="Proteomes" id="UP000000226"/>
    </source>
</evidence>
<dbReference type="AlphaFoldDB" id="V7CFZ3"/>
<evidence type="ECO:0000256" key="2">
    <source>
        <dbReference type="ARBA" id="ARBA00004613"/>
    </source>
</evidence>
<dbReference type="InterPro" id="IPR044711">
    <property type="entry name" value="EC11-15"/>
</dbReference>
<evidence type="ECO:0000256" key="7">
    <source>
        <dbReference type="ARBA" id="ARBA00034457"/>
    </source>
</evidence>
<evidence type="ECO:0000256" key="6">
    <source>
        <dbReference type="ARBA" id="ARBA00023329"/>
    </source>
</evidence>
<dbReference type="GO" id="GO:0080155">
    <property type="term" value="P:regulation of double fertilization forming a zygote and endosperm"/>
    <property type="evidence" value="ECO:0007669"/>
    <property type="project" value="UniProtKB-ARBA"/>
</dbReference>
<evidence type="ECO:0000313" key="11">
    <source>
        <dbReference type="EMBL" id="ESW28268.1"/>
    </source>
</evidence>
<dbReference type="Pfam" id="PF05617">
    <property type="entry name" value="Prolamin_like"/>
    <property type="match status" value="1"/>
</dbReference>
<protein>
    <recommendedName>
        <fullName evidence="10">Prolamin-like domain-containing protein</fullName>
    </recommendedName>
</protein>
<evidence type="ECO:0000256" key="4">
    <source>
        <dbReference type="ARBA" id="ARBA00022729"/>
    </source>
</evidence>
<comment type="function">
    <text evidence="7">Involved in the regulation of gamete interactions during the double fertilization and to prevent multiple-pollen tube attraction; mediates the redistribution of the gamete fusogen HAP2/GCS1 to the cell surface after secretion upon sperm arrival.</text>
</comment>
<keyword evidence="6" id="KW-0968">Cytoplasmic vesicle</keyword>
<reference evidence="12" key="1">
    <citation type="journal article" date="2014" name="Nat. Genet.">
        <title>A reference genome for common bean and genome-wide analysis of dual domestications.</title>
        <authorList>
            <person name="Schmutz J."/>
            <person name="McClean P.E."/>
            <person name="Mamidi S."/>
            <person name="Wu G.A."/>
            <person name="Cannon S.B."/>
            <person name="Grimwood J."/>
            <person name="Jenkins J."/>
            <person name="Shu S."/>
            <person name="Song Q."/>
            <person name="Chavarro C."/>
            <person name="Torres-Torres M."/>
            <person name="Geffroy V."/>
            <person name="Moghaddam S.M."/>
            <person name="Gao D."/>
            <person name="Abernathy B."/>
            <person name="Barry K."/>
            <person name="Blair M."/>
            <person name="Brick M.A."/>
            <person name="Chovatia M."/>
            <person name="Gepts P."/>
            <person name="Goodstein D.M."/>
            <person name="Gonzales M."/>
            <person name="Hellsten U."/>
            <person name="Hyten D.L."/>
            <person name="Jia G."/>
            <person name="Kelly J.D."/>
            <person name="Kudrna D."/>
            <person name="Lee R."/>
            <person name="Richard M.M."/>
            <person name="Miklas P.N."/>
            <person name="Osorno J.M."/>
            <person name="Rodrigues J."/>
            <person name="Thareau V."/>
            <person name="Urrea C.A."/>
            <person name="Wang M."/>
            <person name="Yu Y."/>
            <person name="Zhang M."/>
            <person name="Wing R.A."/>
            <person name="Cregan P.B."/>
            <person name="Rokhsar D.S."/>
            <person name="Jackson S.A."/>
        </authorList>
    </citation>
    <scope>NUCLEOTIDE SEQUENCE [LARGE SCALE GENOMIC DNA]</scope>
    <source>
        <strain evidence="12">cv. G19833</strain>
    </source>
</reference>
<dbReference type="GO" id="GO:0031410">
    <property type="term" value="C:cytoplasmic vesicle"/>
    <property type="evidence" value="ECO:0007669"/>
    <property type="project" value="UniProtKB-SubCell"/>
</dbReference>
<gene>
    <name evidence="11" type="ORF">PHAVU_003G272700g</name>
</gene>
<comment type="subcellular location">
    <subcellularLocation>
        <location evidence="1">Cytoplasmic vesicle</location>
    </subcellularLocation>
    <subcellularLocation>
        <location evidence="2">Secreted</location>
    </subcellularLocation>
</comment>
<feature type="domain" description="Prolamin-like" evidence="10">
    <location>
        <begin position="52"/>
        <end position="115"/>
    </location>
</feature>
<dbReference type="STRING" id="3885.V7CFZ3"/>
<evidence type="ECO:0000256" key="1">
    <source>
        <dbReference type="ARBA" id="ARBA00004541"/>
    </source>
</evidence>
<name>V7CFZ3_PHAVU</name>
<dbReference type="GO" id="GO:0009567">
    <property type="term" value="P:double fertilization forming a zygote and endosperm"/>
    <property type="evidence" value="ECO:0007669"/>
    <property type="project" value="InterPro"/>
</dbReference>
<organism evidence="11 12">
    <name type="scientific">Phaseolus vulgaris</name>
    <name type="common">Kidney bean</name>
    <name type="synonym">French bean</name>
    <dbReference type="NCBI Taxonomy" id="3885"/>
    <lineage>
        <taxon>Eukaryota</taxon>
        <taxon>Viridiplantae</taxon>
        <taxon>Streptophyta</taxon>
        <taxon>Embryophyta</taxon>
        <taxon>Tracheophyta</taxon>
        <taxon>Spermatophyta</taxon>
        <taxon>Magnoliopsida</taxon>
        <taxon>eudicotyledons</taxon>
        <taxon>Gunneridae</taxon>
        <taxon>Pentapetalae</taxon>
        <taxon>rosids</taxon>
        <taxon>fabids</taxon>
        <taxon>Fabales</taxon>
        <taxon>Fabaceae</taxon>
        <taxon>Papilionoideae</taxon>
        <taxon>50 kb inversion clade</taxon>
        <taxon>NPAAA clade</taxon>
        <taxon>indigoferoid/millettioid clade</taxon>
        <taxon>Phaseoleae</taxon>
        <taxon>Phaseolus</taxon>
    </lineage>
</organism>
<accession>V7CFZ3</accession>
<keyword evidence="3" id="KW-0964">Secreted</keyword>
<evidence type="ECO:0000256" key="8">
    <source>
        <dbReference type="ARBA" id="ARBA00034484"/>
    </source>
</evidence>
<feature type="signal peptide" evidence="9">
    <location>
        <begin position="1"/>
        <end position="17"/>
    </location>
</feature>
<dbReference type="OMA" id="ASNCWDS"/>
<keyword evidence="5" id="KW-0278">Fertilization</keyword>
<dbReference type="eggNOG" id="ENOG502S3PF">
    <property type="taxonomic scope" value="Eukaryota"/>
</dbReference>
<evidence type="ECO:0000259" key="10">
    <source>
        <dbReference type="Pfam" id="PF05617"/>
    </source>
</evidence>
<dbReference type="InterPro" id="IPR008502">
    <property type="entry name" value="Prolamin-like"/>
</dbReference>
<dbReference type="GO" id="GO:0005576">
    <property type="term" value="C:extracellular region"/>
    <property type="evidence" value="ECO:0007669"/>
    <property type="project" value="UniProtKB-SubCell"/>
</dbReference>
<keyword evidence="4 9" id="KW-0732">Signal</keyword>
<evidence type="ECO:0000256" key="3">
    <source>
        <dbReference type="ARBA" id="ARBA00022525"/>
    </source>
</evidence>
<dbReference type="Gramene" id="ESW28268">
    <property type="protein sequence ID" value="ESW28268"/>
    <property type="gene ID" value="PHAVU_003G272700g"/>
</dbReference>
<comment type="similarity">
    <text evidence="8">Belongs to the plant egg cell-secreted peptide family.</text>
</comment>
<dbReference type="PANTHER" id="PTHR35293">
    <property type="entry name" value="EGG CELL-SECRETED PROTEIN 1.5"/>
    <property type="match status" value="1"/>
</dbReference>
<feature type="chain" id="PRO_5004755296" description="Prolamin-like domain-containing protein" evidence="9">
    <location>
        <begin position="18"/>
        <end position="138"/>
    </location>
</feature>
<dbReference type="Proteomes" id="UP000000226">
    <property type="component" value="Chromosome 3"/>
</dbReference>
<dbReference type="EMBL" id="CM002290">
    <property type="protein sequence ID" value="ESW28268.1"/>
    <property type="molecule type" value="Genomic_DNA"/>
</dbReference>
<evidence type="ECO:0000256" key="5">
    <source>
        <dbReference type="ARBA" id="ARBA00023279"/>
    </source>
</evidence>
<proteinExistence type="inferred from homology"/>
<dbReference type="GO" id="GO:2000008">
    <property type="term" value="P:regulation of protein localization to cell surface"/>
    <property type="evidence" value="ECO:0007669"/>
    <property type="project" value="UniProtKB-ARBA"/>
</dbReference>
<dbReference type="PANTHER" id="PTHR35293:SF1">
    <property type="entry name" value="EGG CELL-SECRETED PROTEIN 1.5"/>
    <property type="match status" value="1"/>
</dbReference>
<dbReference type="OrthoDB" id="776947at2759"/>